<protein>
    <submittedName>
        <fullName evidence="2">Uncharacterized protein</fullName>
    </submittedName>
</protein>
<keyword evidence="1" id="KW-0472">Membrane</keyword>
<gene>
    <name evidence="2" type="ORF">BpHYR1_035636</name>
</gene>
<dbReference type="EMBL" id="REGN01002896">
    <property type="protein sequence ID" value="RNA25594.1"/>
    <property type="molecule type" value="Genomic_DNA"/>
</dbReference>
<proteinExistence type="predicted"/>
<evidence type="ECO:0000256" key="1">
    <source>
        <dbReference type="SAM" id="Phobius"/>
    </source>
</evidence>
<feature type="transmembrane region" description="Helical" evidence="1">
    <location>
        <begin position="51"/>
        <end position="73"/>
    </location>
</feature>
<name>A0A3M7RPW8_BRAPC</name>
<accession>A0A3M7RPW8</accession>
<comment type="caution">
    <text evidence="2">The sequence shown here is derived from an EMBL/GenBank/DDBJ whole genome shotgun (WGS) entry which is preliminary data.</text>
</comment>
<sequence length="88" mass="10020">MTVNKIFLAILSINFSLFGVNPTLSSSSSITTLNPNSNHHTRIFSLKFLSILLKLEKILFTYLQIGVPVIIILNRSSMDYRSLDYRDI</sequence>
<evidence type="ECO:0000313" key="3">
    <source>
        <dbReference type="Proteomes" id="UP000276133"/>
    </source>
</evidence>
<keyword evidence="3" id="KW-1185">Reference proteome</keyword>
<organism evidence="2 3">
    <name type="scientific">Brachionus plicatilis</name>
    <name type="common">Marine rotifer</name>
    <name type="synonym">Brachionus muelleri</name>
    <dbReference type="NCBI Taxonomy" id="10195"/>
    <lineage>
        <taxon>Eukaryota</taxon>
        <taxon>Metazoa</taxon>
        <taxon>Spiralia</taxon>
        <taxon>Gnathifera</taxon>
        <taxon>Rotifera</taxon>
        <taxon>Eurotatoria</taxon>
        <taxon>Monogononta</taxon>
        <taxon>Pseudotrocha</taxon>
        <taxon>Ploima</taxon>
        <taxon>Brachionidae</taxon>
        <taxon>Brachionus</taxon>
    </lineage>
</organism>
<reference evidence="2 3" key="1">
    <citation type="journal article" date="2018" name="Sci. Rep.">
        <title>Genomic signatures of local adaptation to the degree of environmental predictability in rotifers.</title>
        <authorList>
            <person name="Franch-Gras L."/>
            <person name="Hahn C."/>
            <person name="Garcia-Roger E.M."/>
            <person name="Carmona M.J."/>
            <person name="Serra M."/>
            <person name="Gomez A."/>
        </authorList>
    </citation>
    <scope>NUCLEOTIDE SEQUENCE [LARGE SCALE GENOMIC DNA]</scope>
    <source>
        <strain evidence="2">HYR1</strain>
    </source>
</reference>
<dbReference type="Proteomes" id="UP000276133">
    <property type="component" value="Unassembled WGS sequence"/>
</dbReference>
<evidence type="ECO:0000313" key="2">
    <source>
        <dbReference type="EMBL" id="RNA25594.1"/>
    </source>
</evidence>
<dbReference type="AlphaFoldDB" id="A0A3M7RPW8"/>
<keyword evidence="1" id="KW-1133">Transmembrane helix</keyword>
<keyword evidence="1" id="KW-0812">Transmembrane</keyword>